<dbReference type="GO" id="GO:0004713">
    <property type="term" value="F:protein tyrosine kinase activity"/>
    <property type="evidence" value="ECO:0007669"/>
    <property type="project" value="TreeGrafter"/>
</dbReference>
<feature type="domain" description="Polysaccharide chain length determinant N-terminal" evidence="8">
    <location>
        <begin position="4"/>
        <end position="95"/>
    </location>
</feature>
<evidence type="ECO:0000313" key="10">
    <source>
        <dbReference type="Proteomes" id="UP000644756"/>
    </source>
</evidence>
<evidence type="ECO:0000256" key="1">
    <source>
        <dbReference type="ARBA" id="ARBA00004651"/>
    </source>
</evidence>
<evidence type="ECO:0000256" key="5">
    <source>
        <dbReference type="ARBA" id="ARBA00022989"/>
    </source>
</evidence>
<keyword evidence="10" id="KW-1185">Reference proteome</keyword>
<feature type="transmembrane region" description="Helical" evidence="7">
    <location>
        <begin position="177"/>
        <end position="198"/>
    </location>
</feature>
<evidence type="ECO:0000256" key="4">
    <source>
        <dbReference type="ARBA" id="ARBA00022692"/>
    </source>
</evidence>
<proteinExistence type="inferred from homology"/>
<keyword evidence="4 7" id="KW-0812">Transmembrane</keyword>
<protein>
    <submittedName>
        <fullName evidence="9">Capsular polysaccharide biosynthesis protein YwqC</fullName>
    </submittedName>
</protein>
<dbReference type="InterPro" id="IPR050445">
    <property type="entry name" value="Bact_polysacc_biosynth/exp"/>
</dbReference>
<sequence length="253" mass="28312">MNIQLDLRYYVSLIRKRIWIVLLVIVLGAAASGLFSYMLLKPVYQAYTKLIVNSPNDQPGMLKLDLNAINTNISLINTYKEIIRTPAIMDVVVQKHPELGVTTEELMRKIRFSSVNGTQVITLAYQDTDYKKAARVVNSISEVFQQQISKIMRVDNVYLLHMADPAKLPAPVKPNPLLNIAISVVFSLLLGIGLVMLLDYFDDTIKNESDVQRYLGLPTLVMIPSIRQKDFKKRKASATIPSKAGEASSVTTS</sequence>
<evidence type="ECO:0000256" key="7">
    <source>
        <dbReference type="SAM" id="Phobius"/>
    </source>
</evidence>
<dbReference type="InterPro" id="IPR003856">
    <property type="entry name" value="LPS_length_determ_N"/>
</dbReference>
<dbReference type="AlphaFoldDB" id="A0A917CV23"/>
<reference evidence="9" key="1">
    <citation type="journal article" date="2014" name="Int. J. Syst. Evol. Microbiol.">
        <title>Complete genome sequence of Corynebacterium casei LMG S-19264T (=DSM 44701T), isolated from a smear-ripened cheese.</title>
        <authorList>
            <consortium name="US DOE Joint Genome Institute (JGI-PGF)"/>
            <person name="Walter F."/>
            <person name="Albersmeier A."/>
            <person name="Kalinowski J."/>
            <person name="Ruckert C."/>
        </authorList>
    </citation>
    <scope>NUCLEOTIDE SEQUENCE</scope>
    <source>
        <strain evidence="9">CGMCC 1.12987</strain>
    </source>
</reference>
<evidence type="ECO:0000256" key="2">
    <source>
        <dbReference type="ARBA" id="ARBA00006683"/>
    </source>
</evidence>
<keyword evidence="3" id="KW-1003">Cell membrane</keyword>
<gene>
    <name evidence="9" type="primary">ywqC</name>
    <name evidence="9" type="ORF">GCM10010916_14810</name>
</gene>
<keyword evidence="5 7" id="KW-1133">Transmembrane helix</keyword>
<evidence type="ECO:0000256" key="6">
    <source>
        <dbReference type="ARBA" id="ARBA00023136"/>
    </source>
</evidence>
<comment type="subcellular location">
    <subcellularLocation>
        <location evidence="1">Cell membrane</location>
        <topology evidence="1">Multi-pass membrane protein</topology>
    </subcellularLocation>
</comment>
<comment type="similarity">
    <text evidence="2">Belongs to the CpsC/CapA family.</text>
</comment>
<keyword evidence="6 7" id="KW-0472">Membrane</keyword>
<reference evidence="9" key="2">
    <citation type="submission" date="2020-09" db="EMBL/GenBank/DDBJ databases">
        <authorList>
            <person name="Sun Q."/>
            <person name="Zhou Y."/>
        </authorList>
    </citation>
    <scope>NUCLEOTIDE SEQUENCE</scope>
    <source>
        <strain evidence="9">CGMCC 1.12987</strain>
    </source>
</reference>
<accession>A0A917CV23</accession>
<dbReference type="EMBL" id="BMGR01000004">
    <property type="protein sequence ID" value="GGF98599.1"/>
    <property type="molecule type" value="Genomic_DNA"/>
</dbReference>
<comment type="caution">
    <text evidence="9">The sequence shown here is derived from an EMBL/GenBank/DDBJ whole genome shotgun (WGS) entry which is preliminary data.</text>
</comment>
<dbReference type="Proteomes" id="UP000644756">
    <property type="component" value="Unassembled WGS sequence"/>
</dbReference>
<name>A0A917CV23_9BACL</name>
<dbReference type="RefSeq" id="WP_188530422.1">
    <property type="nucleotide sequence ID" value="NZ_BMGR01000004.1"/>
</dbReference>
<evidence type="ECO:0000259" key="8">
    <source>
        <dbReference type="Pfam" id="PF02706"/>
    </source>
</evidence>
<evidence type="ECO:0000256" key="3">
    <source>
        <dbReference type="ARBA" id="ARBA00022475"/>
    </source>
</evidence>
<organism evidence="9 10">
    <name type="scientific">Paenibacillus abyssi</name>
    <dbReference type="NCBI Taxonomy" id="1340531"/>
    <lineage>
        <taxon>Bacteria</taxon>
        <taxon>Bacillati</taxon>
        <taxon>Bacillota</taxon>
        <taxon>Bacilli</taxon>
        <taxon>Bacillales</taxon>
        <taxon>Paenibacillaceae</taxon>
        <taxon>Paenibacillus</taxon>
    </lineage>
</organism>
<evidence type="ECO:0000313" key="9">
    <source>
        <dbReference type="EMBL" id="GGF98599.1"/>
    </source>
</evidence>
<dbReference type="PANTHER" id="PTHR32309:SF13">
    <property type="entry name" value="FERRIC ENTEROBACTIN TRANSPORT PROTEIN FEPE"/>
    <property type="match status" value="1"/>
</dbReference>
<feature type="transmembrane region" description="Helical" evidence="7">
    <location>
        <begin position="18"/>
        <end position="40"/>
    </location>
</feature>
<dbReference type="GO" id="GO:0005886">
    <property type="term" value="C:plasma membrane"/>
    <property type="evidence" value="ECO:0007669"/>
    <property type="project" value="UniProtKB-SubCell"/>
</dbReference>
<dbReference type="Pfam" id="PF02706">
    <property type="entry name" value="Wzz"/>
    <property type="match status" value="1"/>
</dbReference>
<dbReference type="PANTHER" id="PTHR32309">
    <property type="entry name" value="TYROSINE-PROTEIN KINASE"/>
    <property type="match status" value="1"/>
</dbReference>